<dbReference type="PANTHER" id="PTHR43050:SF1">
    <property type="entry name" value="SERINE RACEMASE"/>
    <property type="match status" value="1"/>
</dbReference>
<keyword evidence="4" id="KW-0456">Lyase</keyword>
<dbReference type="GO" id="GO:0030848">
    <property type="term" value="F:threo-3-hydroxyaspartate ammonia-lyase activity"/>
    <property type="evidence" value="ECO:0007669"/>
    <property type="project" value="UniProtKB-EC"/>
</dbReference>
<dbReference type="InterPro" id="IPR036052">
    <property type="entry name" value="TrpB-like_PALP_sf"/>
</dbReference>
<name>A0ABW0M7B1_9BURK</name>
<protein>
    <submittedName>
        <fullName evidence="4">Threo-3-hydroxy-L-aspartate ammonia-lyase</fullName>
        <ecNumber evidence="4">4.3.1.16</ecNumber>
    </submittedName>
</protein>
<organism evidence="4 5">
    <name type="scientific">Paraherbaspirillum soli</name>
    <dbReference type="NCBI Taxonomy" id="631222"/>
    <lineage>
        <taxon>Bacteria</taxon>
        <taxon>Pseudomonadati</taxon>
        <taxon>Pseudomonadota</taxon>
        <taxon>Betaproteobacteria</taxon>
        <taxon>Burkholderiales</taxon>
        <taxon>Oxalobacteraceae</taxon>
        <taxon>Paraherbaspirillum</taxon>
    </lineage>
</organism>
<evidence type="ECO:0000313" key="5">
    <source>
        <dbReference type="Proteomes" id="UP001596045"/>
    </source>
</evidence>
<dbReference type="PANTHER" id="PTHR43050">
    <property type="entry name" value="SERINE / THREONINE RACEMASE FAMILY MEMBER"/>
    <property type="match status" value="1"/>
</dbReference>
<keyword evidence="5" id="KW-1185">Reference proteome</keyword>
<evidence type="ECO:0000313" key="4">
    <source>
        <dbReference type="EMBL" id="MFC5473945.1"/>
    </source>
</evidence>
<comment type="caution">
    <text evidence="4">The sequence shown here is derived from an EMBL/GenBank/DDBJ whole genome shotgun (WGS) entry which is preliminary data.</text>
</comment>
<proteinExistence type="predicted"/>
<accession>A0ABW0M7B1</accession>
<dbReference type="EC" id="4.3.1.16" evidence="4"/>
<dbReference type="Proteomes" id="UP001596045">
    <property type="component" value="Unassembled WGS sequence"/>
</dbReference>
<dbReference type="RefSeq" id="WP_378996935.1">
    <property type="nucleotide sequence ID" value="NZ_JBHSMT010000013.1"/>
</dbReference>
<dbReference type="SUPFAM" id="SSF53686">
    <property type="entry name" value="Tryptophan synthase beta subunit-like PLP-dependent enzymes"/>
    <property type="match status" value="1"/>
</dbReference>
<keyword evidence="2" id="KW-0663">Pyridoxal phosphate</keyword>
<evidence type="ECO:0000256" key="2">
    <source>
        <dbReference type="ARBA" id="ARBA00022898"/>
    </source>
</evidence>
<evidence type="ECO:0000259" key="3">
    <source>
        <dbReference type="Pfam" id="PF00291"/>
    </source>
</evidence>
<dbReference type="EMBL" id="JBHSMT010000013">
    <property type="protein sequence ID" value="MFC5473945.1"/>
    <property type="molecule type" value="Genomic_DNA"/>
</dbReference>
<sequence length="323" mass="34289">MSSLAISFDDIIRAHERIAGVAHRTPVLTSTTANDRTGAQIFFKCENFQRAGAFKFRGAYNAISQFTPEQRAHGVVTFSSGNHAQGIALSARLLGVKAVIVMPTDAPAIKVAATRGYGAEVILYDRYTEDREAIGRSLSEERGLTLIPPYDHPHVMAGQGTTVKELIEEVGALDLLLVPLGGGGLLSGCATAAKAMSPGCTVIGVEPEAGNDGQRSLRSGEIVHIDTPNTIADGAQTQHLGNYTFPVLQQRVDDILTVGDGELVEAMKFFASRMKMIVEPTGCLGAAVAFGKQLDLRGKRVGVVLTGGNIDLMRFAELIQGAL</sequence>
<evidence type="ECO:0000256" key="1">
    <source>
        <dbReference type="ARBA" id="ARBA00001933"/>
    </source>
</evidence>
<comment type="cofactor">
    <cofactor evidence="1">
        <name>pyridoxal 5'-phosphate</name>
        <dbReference type="ChEBI" id="CHEBI:597326"/>
    </cofactor>
</comment>
<dbReference type="NCBIfam" id="NF005454">
    <property type="entry name" value="PRK07048.1"/>
    <property type="match status" value="1"/>
</dbReference>
<dbReference type="Pfam" id="PF00291">
    <property type="entry name" value="PALP"/>
    <property type="match status" value="1"/>
</dbReference>
<dbReference type="InterPro" id="IPR001926">
    <property type="entry name" value="TrpB-like_PALP"/>
</dbReference>
<dbReference type="CDD" id="cd01562">
    <property type="entry name" value="Thr-dehyd"/>
    <property type="match status" value="1"/>
</dbReference>
<feature type="domain" description="Tryptophan synthase beta chain-like PALP" evidence="3">
    <location>
        <begin position="23"/>
        <end position="307"/>
    </location>
</feature>
<gene>
    <name evidence="4" type="ORF">ACFPM8_08220</name>
</gene>
<dbReference type="Gene3D" id="3.40.50.1100">
    <property type="match status" value="2"/>
</dbReference>
<reference evidence="5" key="1">
    <citation type="journal article" date="2019" name="Int. J. Syst. Evol. Microbiol.">
        <title>The Global Catalogue of Microorganisms (GCM) 10K type strain sequencing project: providing services to taxonomists for standard genome sequencing and annotation.</title>
        <authorList>
            <consortium name="The Broad Institute Genomics Platform"/>
            <consortium name="The Broad Institute Genome Sequencing Center for Infectious Disease"/>
            <person name="Wu L."/>
            <person name="Ma J."/>
        </authorList>
    </citation>
    <scope>NUCLEOTIDE SEQUENCE [LARGE SCALE GENOMIC DNA]</scope>
    <source>
        <strain evidence="5">JCM 17066</strain>
    </source>
</reference>